<dbReference type="EMBL" id="AUZX01001659">
    <property type="protein sequence ID" value="EQD78506.1"/>
    <property type="molecule type" value="Genomic_DNA"/>
</dbReference>
<accession>T1BZ12</accession>
<dbReference type="AlphaFoldDB" id="T1BZ12"/>
<proteinExistence type="predicted"/>
<reference evidence="2" key="2">
    <citation type="journal article" date="2014" name="ISME J.">
        <title>Microbial stratification in low pH oxic and suboxic macroscopic growths along an acid mine drainage.</title>
        <authorList>
            <person name="Mendez-Garcia C."/>
            <person name="Mesa V."/>
            <person name="Sprenger R.R."/>
            <person name="Richter M."/>
            <person name="Diez M.S."/>
            <person name="Solano J."/>
            <person name="Bargiela R."/>
            <person name="Golyshina O.V."/>
            <person name="Manteca A."/>
            <person name="Ramos J.L."/>
            <person name="Gallego J.R."/>
            <person name="Llorente I."/>
            <person name="Martins Dos Santos V.A."/>
            <person name="Jensen O.N."/>
            <person name="Pelaez A.I."/>
            <person name="Sanchez J."/>
            <person name="Ferrer M."/>
        </authorList>
    </citation>
    <scope>NUCLEOTIDE SEQUENCE</scope>
</reference>
<dbReference type="PANTHER" id="PTHR12358:SF54">
    <property type="entry name" value="SPHINGOSINE KINASE RELATED PROTEIN"/>
    <property type="match status" value="1"/>
</dbReference>
<dbReference type="InterPro" id="IPR050187">
    <property type="entry name" value="Lipid_Phosphate_FormReg"/>
</dbReference>
<dbReference type="InterPro" id="IPR016064">
    <property type="entry name" value="NAD/diacylglycerol_kinase_sf"/>
</dbReference>
<dbReference type="Gene3D" id="3.40.50.10330">
    <property type="entry name" value="Probable inorganic polyphosphate/atp-NAD kinase, domain 1"/>
    <property type="match status" value="1"/>
</dbReference>
<comment type="caution">
    <text evidence="2">The sequence shown here is derived from an EMBL/GenBank/DDBJ whole genome shotgun (WGS) entry which is preliminary data.</text>
</comment>
<keyword evidence="2" id="KW-0418">Kinase</keyword>
<dbReference type="EC" id="2.7.1.-" evidence="2"/>
<gene>
    <name evidence="2" type="ORF">B1A_02220</name>
</gene>
<dbReference type="GO" id="GO:0016301">
    <property type="term" value="F:kinase activity"/>
    <property type="evidence" value="ECO:0007669"/>
    <property type="project" value="UniProtKB-KW"/>
</dbReference>
<dbReference type="PROSITE" id="PS50146">
    <property type="entry name" value="DAGK"/>
    <property type="match status" value="1"/>
</dbReference>
<keyword evidence="2" id="KW-0808">Transferase</keyword>
<evidence type="ECO:0000259" key="1">
    <source>
        <dbReference type="PROSITE" id="PS50146"/>
    </source>
</evidence>
<evidence type="ECO:0000313" key="2">
    <source>
        <dbReference type="EMBL" id="EQD78506.1"/>
    </source>
</evidence>
<name>T1BZ12_9ZZZZ</name>
<dbReference type="InterPro" id="IPR001206">
    <property type="entry name" value="Diacylglycerol_kinase_cat_dom"/>
</dbReference>
<dbReference type="Pfam" id="PF00781">
    <property type="entry name" value="DAGK_cat"/>
    <property type="match status" value="1"/>
</dbReference>
<dbReference type="SUPFAM" id="SSF111331">
    <property type="entry name" value="NAD kinase/diacylglycerol kinase-like"/>
    <property type="match status" value="1"/>
</dbReference>
<reference evidence="2" key="1">
    <citation type="submission" date="2013-08" db="EMBL/GenBank/DDBJ databases">
        <authorList>
            <person name="Mendez C."/>
            <person name="Richter M."/>
            <person name="Ferrer M."/>
            <person name="Sanchez J."/>
        </authorList>
    </citation>
    <scope>NUCLEOTIDE SEQUENCE</scope>
</reference>
<feature type="domain" description="DAGKc" evidence="1">
    <location>
        <begin position="1"/>
        <end position="118"/>
    </location>
</feature>
<dbReference type="InterPro" id="IPR017438">
    <property type="entry name" value="ATP-NAD_kinase_N"/>
</dbReference>
<organism evidence="2">
    <name type="scientific">mine drainage metagenome</name>
    <dbReference type="NCBI Taxonomy" id="410659"/>
    <lineage>
        <taxon>unclassified sequences</taxon>
        <taxon>metagenomes</taxon>
        <taxon>ecological metagenomes</taxon>
    </lineage>
</organism>
<sequence length="118" mass="12882">MTRKIHAILNPNAGGGYASNIWPHVKSTFSDYDFTYSITQKHGDAELFAEEAIIRGAEFIAVVGGDGTLNEVVQSCARENIVVIPVSAGTGSDFIRNFSINREESIRDMIDGDTFVNI</sequence>
<protein>
    <submittedName>
        <fullName evidence="2">Diacylglycerol kinase, catalytic region domain protein</fullName>
        <ecNumber evidence="2">2.7.1.-</ecNumber>
    </submittedName>
</protein>
<feature type="non-terminal residue" evidence="2">
    <location>
        <position position="118"/>
    </location>
</feature>
<dbReference type="PANTHER" id="PTHR12358">
    <property type="entry name" value="SPHINGOSINE KINASE"/>
    <property type="match status" value="1"/>
</dbReference>